<evidence type="ECO:0000313" key="2">
    <source>
        <dbReference type="Proteomes" id="UP000316621"/>
    </source>
</evidence>
<reference evidence="1 2" key="1">
    <citation type="journal article" date="2018" name="Science">
        <title>The opium poppy genome and morphinan production.</title>
        <authorList>
            <person name="Guo L."/>
            <person name="Winzer T."/>
            <person name="Yang X."/>
            <person name="Li Y."/>
            <person name="Ning Z."/>
            <person name="He Z."/>
            <person name="Teodor R."/>
            <person name="Lu Y."/>
            <person name="Bowser T.A."/>
            <person name="Graham I.A."/>
            <person name="Ye K."/>
        </authorList>
    </citation>
    <scope>NUCLEOTIDE SEQUENCE [LARGE SCALE GENOMIC DNA]</scope>
    <source>
        <strain evidence="2">cv. HN1</strain>
        <tissue evidence="1">Leaves</tissue>
    </source>
</reference>
<keyword evidence="2" id="KW-1185">Reference proteome</keyword>
<dbReference type="Proteomes" id="UP000316621">
    <property type="component" value="Chromosome 6"/>
</dbReference>
<feature type="non-terminal residue" evidence="1">
    <location>
        <position position="101"/>
    </location>
</feature>
<proteinExistence type="predicted"/>
<dbReference type="Gramene" id="RZC65509">
    <property type="protein sequence ID" value="RZC65509"/>
    <property type="gene ID" value="C5167_009200"/>
</dbReference>
<protein>
    <submittedName>
        <fullName evidence="1">Uncharacterized protein</fullName>
    </submittedName>
</protein>
<organism evidence="1 2">
    <name type="scientific">Papaver somniferum</name>
    <name type="common">Opium poppy</name>
    <dbReference type="NCBI Taxonomy" id="3469"/>
    <lineage>
        <taxon>Eukaryota</taxon>
        <taxon>Viridiplantae</taxon>
        <taxon>Streptophyta</taxon>
        <taxon>Embryophyta</taxon>
        <taxon>Tracheophyta</taxon>
        <taxon>Spermatophyta</taxon>
        <taxon>Magnoliopsida</taxon>
        <taxon>Ranunculales</taxon>
        <taxon>Papaveraceae</taxon>
        <taxon>Papaveroideae</taxon>
        <taxon>Papaver</taxon>
    </lineage>
</organism>
<evidence type="ECO:0000313" key="1">
    <source>
        <dbReference type="EMBL" id="RZC65509.1"/>
    </source>
</evidence>
<gene>
    <name evidence="1" type="ORF">C5167_009200</name>
</gene>
<dbReference type="AlphaFoldDB" id="A0A4Y7K0N8"/>
<name>A0A4Y7K0N8_PAPSO</name>
<accession>A0A4Y7K0N8</accession>
<dbReference type="EMBL" id="CM010720">
    <property type="protein sequence ID" value="RZC65509.1"/>
    <property type="molecule type" value="Genomic_DNA"/>
</dbReference>
<sequence>MSLKFTSTIIIIGSPKKNLVMDFTDVSNSLEAFVKAKQGNKGDHFTTFRKDVMLPLTGFMSNNPQQSNRFVLLYRSKLWLDPANVNVKEVICPLGCLLGAT</sequence>